<dbReference type="AlphaFoldDB" id="A0AAN9MPJ7"/>
<name>A0AAN9MPJ7_CANGL</name>
<organism evidence="1 2">
    <name type="scientific">Canavalia gladiata</name>
    <name type="common">Sword bean</name>
    <name type="synonym">Dolichos gladiatus</name>
    <dbReference type="NCBI Taxonomy" id="3824"/>
    <lineage>
        <taxon>Eukaryota</taxon>
        <taxon>Viridiplantae</taxon>
        <taxon>Streptophyta</taxon>
        <taxon>Embryophyta</taxon>
        <taxon>Tracheophyta</taxon>
        <taxon>Spermatophyta</taxon>
        <taxon>Magnoliopsida</taxon>
        <taxon>eudicotyledons</taxon>
        <taxon>Gunneridae</taxon>
        <taxon>Pentapetalae</taxon>
        <taxon>rosids</taxon>
        <taxon>fabids</taxon>
        <taxon>Fabales</taxon>
        <taxon>Fabaceae</taxon>
        <taxon>Papilionoideae</taxon>
        <taxon>50 kb inversion clade</taxon>
        <taxon>NPAAA clade</taxon>
        <taxon>indigoferoid/millettioid clade</taxon>
        <taxon>Phaseoleae</taxon>
        <taxon>Canavalia</taxon>
    </lineage>
</organism>
<keyword evidence="2" id="KW-1185">Reference proteome</keyword>
<accession>A0AAN9MPJ7</accession>
<sequence>MTKSHYQKPAPRSTSQPQCHLHAFIHILVGDVGAAQVVGNRNRFKSTKSLPKRGQIKSKIVANAFHSIASVIYRASLAGLRINA</sequence>
<comment type="caution">
    <text evidence="1">The sequence shown here is derived from an EMBL/GenBank/DDBJ whole genome shotgun (WGS) entry which is preliminary data.</text>
</comment>
<gene>
    <name evidence="1" type="ORF">VNO77_00519</name>
</gene>
<evidence type="ECO:0000313" key="1">
    <source>
        <dbReference type="EMBL" id="KAK7358585.1"/>
    </source>
</evidence>
<proteinExistence type="predicted"/>
<evidence type="ECO:0000313" key="2">
    <source>
        <dbReference type="Proteomes" id="UP001367508"/>
    </source>
</evidence>
<dbReference type="EMBL" id="JAYMYQ010000001">
    <property type="protein sequence ID" value="KAK7358585.1"/>
    <property type="molecule type" value="Genomic_DNA"/>
</dbReference>
<dbReference type="Proteomes" id="UP001367508">
    <property type="component" value="Unassembled WGS sequence"/>
</dbReference>
<protein>
    <submittedName>
        <fullName evidence="1">Uncharacterized protein</fullName>
    </submittedName>
</protein>
<reference evidence="1 2" key="1">
    <citation type="submission" date="2024-01" db="EMBL/GenBank/DDBJ databases">
        <title>The genomes of 5 underutilized Papilionoideae crops provide insights into root nodulation and disease resistanc.</title>
        <authorList>
            <person name="Jiang F."/>
        </authorList>
    </citation>
    <scope>NUCLEOTIDE SEQUENCE [LARGE SCALE GENOMIC DNA]</scope>
    <source>
        <strain evidence="1">LVBAO_FW01</strain>
        <tissue evidence="1">Leaves</tissue>
    </source>
</reference>